<evidence type="ECO:0000313" key="2">
    <source>
        <dbReference type="EMBL" id="KAK7015052.1"/>
    </source>
</evidence>
<feature type="region of interest" description="Disordered" evidence="1">
    <location>
        <begin position="89"/>
        <end position="121"/>
    </location>
</feature>
<name>A0AAW0ASI4_9AGAR</name>
<protein>
    <recommendedName>
        <fullName evidence="4">4Fe-4S ferredoxin-type domain-containing protein</fullName>
    </recommendedName>
</protein>
<evidence type="ECO:0000313" key="3">
    <source>
        <dbReference type="Proteomes" id="UP001362999"/>
    </source>
</evidence>
<keyword evidence="3" id="KW-1185">Reference proteome</keyword>
<sequence>MPPKKLDIWNYFHEGGIQNTAHKRAYCLGCLEQHCPTDIIDVDMDSARQAPQMASTDWIDASIPLVKSVLRVKGPMTAHLISCPHASADAKKEAKAVQGSNKRPRDESAESSAKPSKKHASFLAVEKKMKQPELKAEMVQTQFLRATVSANLPFLWTTDPEVIKLFLMFRSRATEVMPSDAVLSGRLLDESATQVDASVKVELAGKYVTMIGCVMPVHNTLPVYPSFGFIRIFDFFPGPVSTLILAPACQPSMLPEQDELYPSSLC</sequence>
<evidence type="ECO:0000256" key="1">
    <source>
        <dbReference type="SAM" id="MobiDB-lite"/>
    </source>
</evidence>
<organism evidence="2 3">
    <name type="scientific">Favolaschia claudopus</name>
    <dbReference type="NCBI Taxonomy" id="2862362"/>
    <lineage>
        <taxon>Eukaryota</taxon>
        <taxon>Fungi</taxon>
        <taxon>Dikarya</taxon>
        <taxon>Basidiomycota</taxon>
        <taxon>Agaricomycotina</taxon>
        <taxon>Agaricomycetes</taxon>
        <taxon>Agaricomycetidae</taxon>
        <taxon>Agaricales</taxon>
        <taxon>Marasmiineae</taxon>
        <taxon>Mycenaceae</taxon>
        <taxon>Favolaschia</taxon>
    </lineage>
</organism>
<comment type="caution">
    <text evidence="2">The sequence shown here is derived from an EMBL/GenBank/DDBJ whole genome shotgun (WGS) entry which is preliminary data.</text>
</comment>
<dbReference type="EMBL" id="JAWWNJ010000055">
    <property type="protein sequence ID" value="KAK7015052.1"/>
    <property type="molecule type" value="Genomic_DNA"/>
</dbReference>
<dbReference type="AlphaFoldDB" id="A0AAW0ASI4"/>
<accession>A0AAW0ASI4</accession>
<proteinExistence type="predicted"/>
<dbReference type="Proteomes" id="UP001362999">
    <property type="component" value="Unassembled WGS sequence"/>
</dbReference>
<reference evidence="2 3" key="1">
    <citation type="journal article" date="2024" name="J Genomics">
        <title>Draft genome sequencing and assembly of Favolaschia claudopus CIRM-BRFM 2984 isolated from oak limbs.</title>
        <authorList>
            <person name="Navarro D."/>
            <person name="Drula E."/>
            <person name="Chaduli D."/>
            <person name="Cazenave R."/>
            <person name="Ahrendt S."/>
            <person name="Wang J."/>
            <person name="Lipzen A."/>
            <person name="Daum C."/>
            <person name="Barry K."/>
            <person name="Grigoriev I.V."/>
            <person name="Favel A."/>
            <person name="Rosso M.N."/>
            <person name="Martin F."/>
        </authorList>
    </citation>
    <scope>NUCLEOTIDE SEQUENCE [LARGE SCALE GENOMIC DNA]</scope>
    <source>
        <strain evidence="2 3">CIRM-BRFM 2984</strain>
    </source>
</reference>
<gene>
    <name evidence="2" type="ORF">R3P38DRAFT_2787163</name>
</gene>
<evidence type="ECO:0008006" key="4">
    <source>
        <dbReference type="Google" id="ProtNLM"/>
    </source>
</evidence>